<name>A0A4W3H5Z8_CALMI</name>
<dbReference type="STRING" id="7868.ENSCMIP00000010592"/>
<reference evidence="2" key="4">
    <citation type="submission" date="2025-08" db="UniProtKB">
        <authorList>
            <consortium name="Ensembl"/>
        </authorList>
    </citation>
    <scope>IDENTIFICATION</scope>
</reference>
<dbReference type="InParanoid" id="A0A4W3H5Z8"/>
<evidence type="ECO:0000313" key="2">
    <source>
        <dbReference type="Ensembl" id="ENSCMIP00000010592.1"/>
    </source>
</evidence>
<reference evidence="3" key="3">
    <citation type="journal article" date="2014" name="Nature">
        <title>Elephant shark genome provides unique insights into gnathostome evolution.</title>
        <authorList>
            <consortium name="International Elephant Shark Genome Sequencing Consortium"/>
            <person name="Venkatesh B."/>
            <person name="Lee A.P."/>
            <person name="Ravi V."/>
            <person name="Maurya A.K."/>
            <person name="Lian M.M."/>
            <person name="Swann J.B."/>
            <person name="Ohta Y."/>
            <person name="Flajnik M.F."/>
            <person name="Sutoh Y."/>
            <person name="Kasahara M."/>
            <person name="Hoon S."/>
            <person name="Gangu V."/>
            <person name="Roy S.W."/>
            <person name="Irimia M."/>
            <person name="Korzh V."/>
            <person name="Kondrychyn I."/>
            <person name="Lim Z.W."/>
            <person name="Tay B.H."/>
            <person name="Tohari S."/>
            <person name="Kong K.W."/>
            <person name="Ho S."/>
            <person name="Lorente-Galdos B."/>
            <person name="Quilez J."/>
            <person name="Marques-Bonet T."/>
            <person name="Raney B.J."/>
            <person name="Ingham P.W."/>
            <person name="Tay A."/>
            <person name="Hillier L.W."/>
            <person name="Minx P."/>
            <person name="Boehm T."/>
            <person name="Wilson R.K."/>
            <person name="Brenner S."/>
            <person name="Warren W.C."/>
        </authorList>
    </citation>
    <scope>NUCLEOTIDE SEQUENCE [LARGE SCALE GENOMIC DNA]</scope>
</reference>
<sequence length="93" mass="10373">MLVTGQVTMAAFLFAFVADTCLVGFLFVSAFLLFHVWLLLRGQTTSDWNAGLAPYHLGWRRNLLELLGTRWRLALLCPLAPSPLPGDGIQFHT</sequence>
<accession>A0A4W3H5Z8</accession>
<reference evidence="3" key="1">
    <citation type="journal article" date="2006" name="Science">
        <title>Ancient noncoding elements conserved in the human genome.</title>
        <authorList>
            <person name="Venkatesh B."/>
            <person name="Kirkness E.F."/>
            <person name="Loh Y.H."/>
            <person name="Halpern A.L."/>
            <person name="Lee A.P."/>
            <person name="Johnson J."/>
            <person name="Dandona N."/>
            <person name="Viswanathan L.D."/>
            <person name="Tay A."/>
            <person name="Venter J.C."/>
            <person name="Strausberg R.L."/>
            <person name="Brenner S."/>
        </authorList>
    </citation>
    <scope>NUCLEOTIDE SEQUENCE [LARGE SCALE GENOMIC DNA]</scope>
</reference>
<dbReference type="Ensembl" id="ENSCMIT00000010867.1">
    <property type="protein sequence ID" value="ENSCMIP00000010592.1"/>
    <property type="gene ID" value="ENSCMIG00000005582.1"/>
</dbReference>
<evidence type="ECO:0008006" key="4">
    <source>
        <dbReference type="Google" id="ProtNLM"/>
    </source>
</evidence>
<dbReference type="Proteomes" id="UP000314986">
    <property type="component" value="Unassembled WGS sequence"/>
</dbReference>
<keyword evidence="3" id="KW-1185">Reference proteome</keyword>
<reference evidence="2" key="5">
    <citation type="submission" date="2025-09" db="UniProtKB">
        <authorList>
            <consortium name="Ensembl"/>
        </authorList>
    </citation>
    <scope>IDENTIFICATION</scope>
</reference>
<evidence type="ECO:0000313" key="3">
    <source>
        <dbReference type="Proteomes" id="UP000314986"/>
    </source>
</evidence>
<dbReference type="GeneTree" id="ENSGT00940000175693"/>
<keyword evidence="1" id="KW-0472">Membrane</keyword>
<organism evidence="2 3">
    <name type="scientific">Callorhinchus milii</name>
    <name type="common">Ghost shark</name>
    <dbReference type="NCBI Taxonomy" id="7868"/>
    <lineage>
        <taxon>Eukaryota</taxon>
        <taxon>Metazoa</taxon>
        <taxon>Chordata</taxon>
        <taxon>Craniata</taxon>
        <taxon>Vertebrata</taxon>
        <taxon>Chondrichthyes</taxon>
        <taxon>Holocephali</taxon>
        <taxon>Chimaeriformes</taxon>
        <taxon>Callorhinchidae</taxon>
        <taxon>Callorhinchus</taxon>
    </lineage>
</organism>
<dbReference type="OMA" id="AYAFMAD"/>
<keyword evidence="1" id="KW-1133">Transmembrane helix</keyword>
<dbReference type="AlphaFoldDB" id="A0A4W3H5Z8"/>
<protein>
    <recommendedName>
        <fullName evidence="4">Protein S-acyltransferase</fullName>
    </recommendedName>
</protein>
<keyword evidence="1" id="KW-0812">Transmembrane</keyword>
<evidence type="ECO:0000256" key="1">
    <source>
        <dbReference type="SAM" id="Phobius"/>
    </source>
</evidence>
<feature type="transmembrane region" description="Helical" evidence="1">
    <location>
        <begin position="12"/>
        <end position="40"/>
    </location>
</feature>
<reference evidence="3" key="2">
    <citation type="journal article" date="2007" name="PLoS Biol.">
        <title>Survey sequencing and comparative analysis of the elephant shark (Callorhinchus milii) genome.</title>
        <authorList>
            <person name="Venkatesh B."/>
            <person name="Kirkness E.F."/>
            <person name="Loh Y.H."/>
            <person name="Halpern A.L."/>
            <person name="Lee A.P."/>
            <person name="Johnson J."/>
            <person name="Dandona N."/>
            <person name="Viswanathan L.D."/>
            <person name="Tay A."/>
            <person name="Venter J.C."/>
            <person name="Strausberg R.L."/>
            <person name="Brenner S."/>
        </authorList>
    </citation>
    <scope>NUCLEOTIDE SEQUENCE [LARGE SCALE GENOMIC DNA]</scope>
</reference>
<proteinExistence type="predicted"/>